<evidence type="ECO:0000313" key="5">
    <source>
        <dbReference type="Proteomes" id="UP000075430"/>
    </source>
</evidence>
<accession>A0A150F5V1</accession>
<name>A0A150F5V1_9BACI</name>
<dbReference type="OrthoDB" id="1937417at2"/>
<dbReference type="Pfam" id="PF05065">
    <property type="entry name" value="Phage_capsid"/>
    <property type="match status" value="1"/>
</dbReference>
<evidence type="ECO:0000256" key="1">
    <source>
        <dbReference type="ARBA" id="ARBA00004328"/>
    </source>
</evidence>
<dbReference type="InterPro" id="IPR054612">
    <property type="entry name" value="Phage_capsid-like_C"/>
</dbReference>
<comment type="caution">
    <text evidence="4">The sequence shown here is derived from an EMBL/GenBank/DDBJ whole genome shotgun (WGS) entry which is preliminary data.</text>
</comment>
<keyword evidence="2" id="KW-0175">Coiled coil</keyword>
<evidence type="ECO:0000313" key="4">
    <source>
        <dbReference type="EMBL" id="KXZ17746.1"/>
    </source>
</evidence>
<dbReference type="AlphaFoldDB" id="A0A150F5V1"/>
<dbReference type="RefSeq" id="WP_061522248.1">
    <property type="nucleotide sequence ID" value="NZ_JARLZY010000011.1"/>
</dbReference>
<proteinExistence type="predicted"/>
<dbReference type="NCBIfam" id="TIGR01554">
    <property type="entry name" value="major_cap_HK97"/>
    <property type="match status" value="1"/>
</dbReference>
<dbReference type="SUPFAM" id="SSF56563">
    <property type="entry name" value="Major capsid protein gp5"/>
    <property type="match status" value="1"/>
</dbReference>
<dbReference type="EMBL" id="LSBA01000019">
    <property type="protein sequence ID" value="KXZ17746.1"/>
    <property type="molecule type" value="Genomic_DNA"/>
</dbReference>
<keyword evidence="5" id="KW-1185">Reference proteome</keyword>
<dbReference type="InterPro" id="IPR024455">
    <property type="entry name" value="Phage_capsid"/>
</dbReference>
<reference evidence="5" key="1">
    <citation type="submission" date="2016-02" db="EMBL/GenBank/DDBJ databases">
        <authorList>
            <person name="Dunlap C."/>
        </authorList>
    </citation>
    <scope>NUCLEOTIDE SEQUENCE [LARGE SCALE GENOMIC DNA]</scope>
    <source>
        <strain evidence="5">NRRL B-41092</strain>
    </source>
</reference>
<protein>
    <submittedName>
        <fullName evidence="4">Major capsid protein</fullName>
    </submittedName>
</protein>
<evidence type="ECO:0000256" key="2">
    <source>
        <dbReference type="SAM" id="Coils"/>
    </source>
</evidence>
<feature type="coiled-coil region" evidence="2">
    <location>
        <begin position="38"/>
        <end position="65"/>
    </location>
</feature>
<dbReference type="Proteomes" id="UP000075430">
    <property type="component" value="Unassembled WGS sequence"/>
</dbReference>
<evidence type="ECO:0000259" key="3">
    <source>
        <dbReference type="Pfam" id="PF05065"/>
    </source>
</evidence>
<sequence>MELFDLKANLQTIGAQLASVETDILNKAANPSVATDELKALQQKKQDLKERYDILKNQHDAKEADQKAKIQASLEKANAGASAGLESSDPSVRKVAAKAGLIRAAVRREVPAQEVRATLGDNNGTGGEKLLPKTVSEELIHEPFVTNPLRNVSTYTSVTNLEIPKVDFSLDDDDFIQDTQTAKELEVEGSVVTFSRRKFKVKAKVSETILAATDTNLVSTVERALQSGLAAKEKKVSFATTPKAGEEEMSFYGAGIKEVSGESTYKAIKKAIADLPEDFRENAKVMMTYADYLEMIETLANGSATLYNAQPEQIIGKPVVFSDAAVEPIVGDFRYSHFNYDPAITYESDKDISTGENLFVLTAWFDHKIKLKSAFRIAKVVTTP</sequence>
<organism evidence="4 5">
    <name type="scientific">Bacillus nakamurai</name>
    <dbReference type="NCBI Taxonomy" id="1793963"/>
    <lineage>
        <taxon>Bacteria</taxon>
        <taxon>Bacillati</taxon>
        <taxon>Bacillota</taxon>
        <taxon>Bacilli</taxon>
        <taxon>Bacillales</taxon>
        <taxon>Bacillaceae</taxon>
        <taxon>Bacillus</taxon>
    </lineage>
</organism>
<comment type="subcellular location">
    <subcellularLocation>
        <location evidence="1">Virion</location>
    </subcellularLocation>
</comment>
<dbReference type="STRING" id="1793963.AXI58_18585"/>
<feature type="domain" description="Phage capsid-like C-terminal" evidence="3">
    <location>
        <begin position="129"/>
        <end position="379"/>
    </location>
</feature>
<gene>
    <name evidence="4" type="ORF">AXI58_18585</name>
</gene>